<reference evidence="1 2" key="1">
    <citation type="journal article" date="2012" name="BMC Genomics">
        <title>Genomic basis of broad host range and environmental adaptability of Rhizobium tropici CIAT 899 and Rhizobium sp. PRF 81 which are used in inoculants for common bean (Phaseolus vulgaris L.).</title>
        <authorList>
            <person name="Ormeno-Orrillo E."/>
            <person name="Menna P."/>
            <person name="Almeida L.G."/>
            <person name="Ollero F.J."/>
            <person name="Nicolas M.F."/>
            <person name="Pains Rodrigues E."/>
            <person name="Shigueyoshi Nakatani A."/>
            <person name="Silva Batista J.S."/>
            <person name="Oliveira Chueire L.M."/>
            <person name="Souza R.C."/>
            <person name="Ribeiro Vasconcelos A.T."/>
            <person name="Megias M."/>
            <person name="Hungria M."/>
            <person name="Martinez-Romero E."/>
        </authorList>
    </citation>
    <scope>NUCLEOTIDE SEQUENCE [LARGE SCALE GENOMIC DNA]</scope>
    <source>
        <strain evidence="1 2">PRF 81</strain>
    </source>
</reference>
<gene>
    <name evidence="1" type="ORF">RHSP_60679</name>
</gene>
<name>N6UH35_9HYPH</name>
<proteinExistence type="predicted"/>
<protein>
    <submittedName>
        <fullName evidence="1">Uncharacterized protein</fullName>
    </submittedName>
</protein>
<dbReference type="Proteomes" id="UP000012429">
    <property type="component" value="Unassembled WGS sequence"/>
</dbReference>
<evidence type="ECO:0000313" key="1">
    <source>
        <dbReference type="EMBL" id="ENN89518.1"/>
    </source>
</evidence>
<dbReference type="AlphaFoldDB" id="N6UH35"/>
<keyword evidence="2" id="KW-1185">Reference proteome</keyword>
<sequence length="351" mass="38583">MIHFVNIGRLYLGTAEGIAGFAAGMRALGAADIGGDIGDLIRERRSGPQGRQSFAAGKLVLEAFFQEVGGIVGARRQAVGSENDRDQRAAIAGCRCDLVETGRADEAGLHAVGAFEAADEHIDVRHLLYAVGEAFQREIAGILRKFAAQRDAEDRKVTRRRILPLAGQAVRIDEMRVAHAEAGGFRIHPRDEALRRAADRLGDGHGKIVCRLDQHHLQGIVERQLLPGLEIHLRRRLRRGKLRHDDRRIELDLAGLEGTEGDVGRHQLGERRGIPAAKSLLLVEDAPGADIDENMRIGSGRLGGRQKKHGCCCGHRDKPQGGIQAILLRRHDLSFRGPEFSRKLRLFNLYG</sequence>
<dbReference type="EMBL" id="AQHN01000005">
    <property type="protein sequence ID" value="ENN89518.1"/>
    <property type="molecule type" value="Genomic_DNA"/>
</dbReference>
<evidence type="ECO:0000313" key="2">
    <source>
        <dbReference type="Proteomes" id="UP000012429"/>
    </source>
</evidence>
<comment type="caution">
    <text evidence="1">The sequence shown here is derived from an EMBL/GenBank/DDBJ whole genome shotgun (WGS) entry which is preliminary data.</text>
</comment>
<accession>N6UH35</accession>
<dbReference type="STRING" id="363754.RHSP_60679"/>
<organism evidence="1 2">
    <name type="scientific">Rhizobium freirei PRF 81</name>
    <dbReference type="NCBI Taxonomy" id="363754"/>
    <lineage>
        <taxon>Bacteria</taxon>
        <taxon>Pseudomonadati</taxon>
        <taxon>Pseudomonadota</taxon>
        <taxon>Alphaproteobacteria</taxon>
        <taxon>Hyphomicrobiales</taxon>
        <taxon>Rhizobiaceae</taxon>
        <taxon>Rhizobium/Agrobacterium group</taxon>
        <taxon>Rhizobium</taxon>
    </lineage>
</organism>